<keyword evidence="4" id="KW-1185">Reference proteome</keyword>
<gene>
    <name evidence="3" type="ORF">HDK90DRAFT_465327</name>
</gene>
<evidence type="ECO:0000313" key="4">
    <source>
        <dbReference type="Proteomes" id="UP001492380"/>
    </source>
</evidence>
<reference evidence="3 4" key="1">
    <citation type="submission" date="2024-04" db="EMBL/GenBank/DDBJ databases">
        <title>Phyllosticta paracitricarpa is synonymous to the EU quarantine fungus P. citricarpa based on phylogenomic analyses.</title>
        <authorList>
            <consortium name="Lawrence Berkeley National Laboratory"/>
            <person name="Van Ingen-Buijs V.A."/>
            <person name="Van Westerhoven A.C."/>
            <person name="Haridas S."/>
            <person name="Skiadas P."/>
            <person name="Martin F."/>
            <person name="Groenewald J.Z."/>
            <person name="Crous P.W."/>
            <person name="Seidl M.F."/>
        </authorList>
    </citation>
    <scope>NUCLEOTIDE SEQUENCE [LARGE SCALE GENOMIC DNA]</scope>
    <source>
        <strain evidence="3 4">CBS 123374</strain>
    </source>
</reference>
<sequence length="138" mass="14794">MPLSAANQIAVVSVVGVYIGIVISLYQMWKQREPLLTEADLENGSNTDEEVHELHSDLDLSETLEHQSTGSAQTTDFALDLDPSKSRRQQSSFASTTTLTAHAGHCSSSPSPGAAFDFDSPSSRPCLVRGTSAPLFLD</sequence>
<feature type="compositionally biased region" description="Polar residues" evidence="1">
    <location>
        <begin position="66"/>
        <end position="76"/>
    </location>
</feature>
<keyword evidence="2" id="KW-0812">Transmembrane</keyword>
<comment type="caution">
    <text evidence="3">The sequence shown here is derived from an EMBL/GenBank/DDBJ whole genome shotgun (WGS) entry which is preliminary data.</text>
</comment>
<accession>A0ABR1YU73</accession>
<proteinExistence type="predicted"/>
<name>A0ABR1YU73_9PEZI</name>
<feature type="compositionally biased region" description="Polar residues" evidence="1">
    <location>
        <begin position="89"/>
        <end position="111"/>
    </location>
</feature>
<evidence type="ECO:0000313" key="3">
    <source>
        <dbReference type="EMBL" id="KAK8238535.1"/>
    </source>
</evidence>
<keyword evidence="2" id="KW-0472">Membrane</keyword>
<dbReference type="EMBL" id="JBBWRZ010000004">
    <property type="protein sequence ID" value="KAK8238535.1"/>
    <property type="molecule type" value="Genomic_DNA"/>
</dbReference>
<evidence type="ECO:0000256" key="2">
    <source>
        <dbReference type="SAM" id="Phobius"/>
    </source>
</evidence>
<feature type="transmembrane region" description="Helical" evidence="2">
    <location>
        <begin position="6"/>
        <end position="26"/>
    </location>
</feature>
<feature type="region of interest" description="Disordered" evidence="1">
    <location>
        <begin position="41"/>
        <end position="114"/>
    </location>
</feature>
<keyword evidence="2" id="KW-1133">Transmembrane helix</keyword>
<organism evidence="3 4">
    <name type="scientific">Phyllosticta capitalensis</name>
    <dbReference type="NCBI Taxonomy" id="121624"/>
    <lineage>
        <taxon>Eukaryota</taxon>
        <taxon>Fungi</taxon>
        <taxon>Dikarya</taxon>
        <taxon>Ascomycota</taxon>
        <taxon>Pezizomycotina</taxon>
        <taxon>Dothideomycetes</taxon>
        <taxon>Dothideomycetes incertae sedis</taxon>
        <taxon>Botryosphaeriales</taxon>
        <taxon>Phyllostictaceae</taxon>
        <taxon>Phyllosticta</taxon>
    </lineage>
</organism>
<dbReference type="Proteomes" id="UP001492380">
    <property type="component" value="Unassembled WGS sequence"/>
</dbReference>
<evidence type="ECO:0000256" key="1">
    <source>
        <dbReference type="SAM" id="MobiDB-lite"/>
    </source>
</evidence>
<protein>
    <submittedName>
        <fullName evidence="3">Uncharacterized protein</fullName>
    </submittedName>
</protein>